<gene>
    <name evidence="2" type="ORF">JX360_05480</name>
</gene>
<dbReference type="InterPro" id="IPR008407">
    <property type="entry name" value="Brnchd-chn_aa_trnsp_AzlD"/>
</dbReference>
<evidence type="ECO:0000313" key="3">
    <source>
        <dbReference type="Proteomes" id="UP000830835"/>
    </source>
</evidence>
<dbReference type="EMBL" id="JAFIRA010000009">
    <property type="protein sequence ID" value="MCJ2542362.1"/>
    <property type="molecule type" value="Genomic_DNA"/>
</dbReference>
<sequence length="93" mass="10428">MITFTIRYLPLALGEKVELPPTWVRSLRYVPPTVLMAIVVPEVLIPGGVWDPLSAWPRWLGALVALAVSWRSRNLLLTIVLGMMAYFLARVLA</sequence>
<keyword evidence="3" id="KW-1185">Reference proteome</keyword>
<evidence type="ECO:0000256" key="1">
    <source>
        <dbReference type="SAM" id="Phobius"/>
    </source>
</evidence>
<comment type="caution">
    <text evidence="2">The sequence shown here is derived from an EMBL/GenBank/DDBJ whole genome shotgun (WGS) entry which is preliminary data.</text>
</comment>
<organism evidence="2 3">
    <name type="scientific">Thermostichus vulcanus str. 'Rupite'</name>
    <dbReference type="NCBI Taxonomy" id="2813851"/>
    <lineage>
        <taxon>Bacteria</taxon>
        <taxon>Bacillati</taxon>
        <taxon>Cyanobacteriota</taxon>
        <taxon>Cyanophyceae</taxon>
        <taxon>Thermostichales</taxon>
        <taxon>Thermostichaceae</taxon>
        <taxon>Thermostichus</taxon>
    </lineage>
</organism>
<accession>A0ABT0C989</accession>
<reference evidence="2" key="1">
    <citation type="submission" date="2021-02" db="EMBL/GenBank/DDBJ databases">
        <title>The CRISPR/cas machinery reduction and long-range gene transfer in the hot spring cyanobacterium Synechococcus.</title>
        <authorList>
            <person name="Dvorak P."/>
            <person name="Jahodarova E."/>
            <person name="Hasler P."/>
            <person name="Poulickova A."/>
        </authorList>
    </citation>
    <scope>NUCLEOTIDE SEQUENCE</scope>
    <source>
        <strain evidence="2">Rupite</strain>
    </source>
</reference>
<keyword evidence="1" id="KW-0472">Membrane</keyword>
<proteinExistence type="predicted"/>
<evidence type="ECO:0000313" key="2">
    <source>
        <dbReference type="EMBL" id="MCJ2542362.1"/>
    </source>
</evidence>
<feature type="transmembrane region" description="Helical" evidence="1">
    <location>
        <begin position="70"/>
        <end position="89"/>
    </location>
</feature>
<keyword evidence="1" id="KW-0812">Transmembrane</keyword>
<dbReference type="Pfam" id="PF05437">
    <property type="entry name" value="AzlD"/>
    <property type="match status" value="1"/>
</dbReference>
<protein>
    <submittedName>
        <fullName evidence="2">AzlD domain-containing protein</fullName>
    </submittedName>
</protein>
<name>A0ABT0C989_THEVL</name>
<dbReference type="Proteomes" id="UP000830835">
    <property type="component" value="Unassembled WGS sequence"/>
</dbReference>
<keyword evidence="1" id="KW-1133">Transmembrane helix</keyword>
<dbReference type="RefSeq" id="WP_279611279.1">
    <property type="nucleotide sequence ID" value="NZ_JAFIRA010000009.1"/>
</dbReference>